<accession>A0A834P215</accession>
<dbReference type="Proteomes" id="UP000600918">
    <property type="component" value="Unassembled WGS sequence"/>
</dbReference>
<gene>
    <name evidence="1" type="ORF">H0235_007809</name>
</gene>
<dbReference type="EMBL" id="JACSDY010000006">
    <property type="protein sequence ID" value="KAF7425371.1"/>
    <property type="molecule type" value="Genomic_DNA"/>
</dbReference>
<evidence type="ECO:0000313" key="2">
    <source>
        <dbReference type="Proteomes" id="UP000600918"/>
    </source>
</evidence>
<organism evidence="1 2">
    <name type="scientific">Vespula pensylvanica</name>
    <name type="common">Western yellow jacket</name>
    <name type="synonym">Wasp</name>
    <dbReference type="NCBI Taxonomy" id="30213"/>
    <lineage>
        <taxon>Eukaryota</taxon>
        <taxon>Metazoa</taxon>
        <taxon>Ecdysozoa</taxon>
        <taxon>Arthropoda</taxon>
        <taxon>Hexapoda</taxon>
        <taxon>Insecta</taxon>
        <taxon>Pterygota</taxon>
        <taxon>Neoptera</taxon>
        <taxon>Endopterygota</taxon>
        <taxon>Hymenoptera</taxon>
        <taxon>Apocrita</taxon>
        <taxon>Aculeata</taxon>
        <taxon>Vespoidea</taxon>
        <taxon>Vespidae</taxon>
        <taxon>Vespinae</taxon>
        <taxon>Vespula</taxon>
    </lineage>
</organism>
<proteinExistence type="predicted"/>
<reference evidence="1" key="1">
    <citation type="journal article" date="2020" name="G3 (Bethesda)">
        <title>High-Quality Assemblies for Three Invasive Social Wasps from the &lt;i&gt;Vespula&lt;/i&gt; Genus.</title>
        <authorList>
            <person name="Harrop T.W.R."/>
            <person name="Guhlin J."/>
            <person name="McLaughlin G.M."/>
            <person name="Permina E."/>
            <person name="Stockwell P."/>
            <person name="Gilligan J."/>
            <person name="Le Lec M.F."/>
            <person name="Gruber M.A.M."/>
            <person name="Quinn O."/>
            <person name="Lovegrove M."/>
            <person name="Duncan E.J."/>
            <person name="Remnant E.J."/>
            <person name="Van Eeckhoven J."/>
            <person name="Graham B."/>
            <person name="Knapp R.A."/>
            <person name="Langford K.W."/>
            <person name="Kronenberg Z."/>
            <person name="Press M.O."/>
            <person name="Eacker S.M."/>
            <person name="Wilson-Rankin E.E."/>
            <person name="Purcell J."/>
            <person name="Lester P.J."/>
            <person name="Dearden P.K."/>
        </authorList>
    </citation>
    <scope>NUCLEOTIDE SEQUENCE</scope>
    <source>
        <strain evidence="1">Volc-1</strain>
    </source>
</reference>
<keyword evidence="2" id="KW-1185">Reference proteome</keyword>
<protein>
    <submittedName>
        <fullName evidence="1">Uncharacterized protein</fullName>
    </submittedName>
</protein>
<sequence>MIALGGFRCGVKEEVKEEKVRKEEEKVEKEGRHDSCEIYSVAEADHFFRAACRCSGSTIFEMKELLRGIDRFVFSIPTNIRFHRTTADAIPFLPADRVRSIFTRQNKATCLPTYSRDRGANEEATRAREDRKLKLATTFGKASTSPLILRALVVDRDHESRRT</sequence>
<dbReference type="AlphaFoldDB" id="A0A834P215"/>
<evidence type="ECO:0000313" key="1">
    <source>
        <dbReference type="EMBL" id="KAF7425371.1"/>
    </source>
</evidence>
<name>A0A834P215_VESPE</name>
<comment type="caution">
    <text evidence="1">The sequence shown here is derived from an EMBL/GenBank/DDBJ whole genome shotgun (WGS) entry which is preliminary data.</text>
</comment>